<dbReference type="Proteomes" id="UP000234681">
    <property type="component" value="Chromosome 7"/>
</dbReference>
<reference evidence="1 2" key="1">
    <citation type="submission" date="2005-09" db="EMBL/GenBank/DDBJ databases">
        <authorList>
            <person name="Mural R.J."/>
            <person name="Li P.W."/>
            <person name="Adams M.D."/>
            <person name="Amanatides P.G."/>
            <person name="Baden-Tillson H."/>
            <person name="Barnstead M."/>
            <person name="Chin S.H."/>
            <person name="Dew I."/>
            <person name="Evans C.A."/>
            <person name="Ferriera S."/>
            <person name="Flanigan M."/>
            <person name="Fosler C."/>
            <person name="Glodek A."/>
            <person name="Gu Z."/>
            <person name="Holt R.A."/>
            <person name="Jennings D."/>
            <person name="Kraft C.L."/>
            <person name="Lu F."/>
            <person name="Nguyen T."/>
            <person name="Nusskern D.R."/>
            <person name="Pfannkoch C.M."/>
            <person name="Sitter C."/>
            <person name="Sutton G.G."/>
            <person name="Venter J.C."/>
            <person name="Wang Z."/>
            <person name="Woodage T."/>
            <person name="Zheng X.H."/>
            <person name="Zhong F."/>
        </authorList>
    </citation>
    <scope>NUCLEOTIDE SEQUENCE [LARGE SCALE GENOMIC DNA]</scope>
    <source>
        <strain>BN</strain>
        <strain evidence="2">Sprague-Dawley</strain>
    </source>
</reference>
<protein>
    <submittedName>
        <fullName evidence="1">RCG48774, isoform CRA_b</fullName>
    </submittedName>
</protein>
<dbReference type="EMBL" id="CH473960">
    <property type="protein sequence ID" value="EDM16587.1"/>
    <property type="molecule type" value="Genomic_DNA"/>
</dbReference>
<evidence type="ECO:0000313" key="2">
    <source>
        <dbReference type="Proteomes" id="UP000234681"/>
    </source>
</evidence>
<dbReference type="AlphaFoldDB" id="A6IGW1"/>
<name>A6IGW1_RAT</name>
<proteinExistence type="predicted"/>
<gene>
    <name evidence="1" type="ORF">rCG_48774</name>
</gene>
<organism evidence="1 2">
    <name type="scientific">Rattus norvegicus</name>
    <name type="common">Rat</name>
    <dbReference type="NCBI Taxonomy" id="10116"/>
    <lineage>
        <taxon>Eukaryota</taxon>
        <taxon>Metazoa</taxon>
        <taxon>Chordata</taxon>
        <taxon>Craniata</taxon>
        <taxon>Vertebrata</taxon>
        <taxon>Euteleostomi</taxon>
        <taxon>Mammalia</taxon>
        <taxon>Eutheria</taxon>
        <taxon>Euarchontoglires</taxon>
        <taxon>Glires</taxon>
        <taxon>Rodentia</taxon>
        <taxon>Myomorpha</taxon>
        <taxon>Muroidea</taxon>
        <taxon>Muridae</taxon>
        <taxon>Murinae</taxon>
        <taxon>Rattus</taxon>
    </lineage>
</organism>
<sequence length="77" mass="8409">MKLTVEGELGIPALVHSHWALGTHVSGVDPSPSSCHRCPAFSAPLPKLCPELGSRYRVVTRRQQDSLAHVLVLKEQL</sequence>
<accession>A6IGW1</accession>
<evidence type="ECO:0000313" key="1">
    <source>
        <dbReference type="EMBL" id="EDM16587.1"/>
    </source>
</evidence>